<dbReference type="RefSeq" id="WP_011472208.1">
    <property type="nucleotide sequence ID" value="NC_007925.1"/>
</dbReference>
<feature type="transmembrane region" description="Helical" evidence="4">
    <location>
        <begin position="144"/>
        <end position="161"/>
    </location>
</feature>
<dbReference type="FunFam" id="3.30.70.270:FF:000001">
    <property type="entry name" value="Diguanylate cyclase domain protein"/>
    <property type="match status" value="1"/>
</dbReference>
<feature type="transmembrane region" description="Helical" evidence="4">
    <location>
        <begin position="40"/>
        <end position="58"/>
    </location>
</feature>
<name>Q217Y2_RHOPB</name>
<dbReference type="InterPro" id="IPR043128">
    <property type="entry name" value="Rev_trsase/Diguanyl_cyclase"/>
</dbReference>
<dbReference type="eggNOG" id="COG3706">
    <property type="taxonomic scope" value="Bacteria"/>
</dbReference>
<evidence type="ECO:0000256" key="4">
    <source>
        <dbReference type="SAM" id="Phobius"/>
    </source>
</evidence>
<feature type="transmembrane region" description="Helical" evidence="4">
    <location>
        <begin position="96"/>
        <end position="115"/>
    </location>
</feature>
<dbReference type="GO" id="GO:0005886">
    <property type="term" value="C:plasma membrane"/>
    <property type="evidence" value="ECO:0007669"/>
    <property type="project" value="TreeGrafter"/>
</dbReference>
<keyword evidence="4" id="KW-0472">Membrane</keyword>
<dbReference type="AlphaFoldDB" id="Q217Y2"/>
<dbReference type="SUPFAM" id="SSF55073">
    <property type="entry name" value="Nucleotide cyclase"/>
    <property type="match status" value="1"/>
</dbReference>
<evidence type="ECO:0000256" key="3">
    <source>
        <dbReference type="SAM" id="MobiDB-lite"/>
    </source>
</evidence>
<feature type="compositionally biased region" description="Low complexity" evidence="3">
    <location>
        <begin position="382"/>
        <end position="391"/>
    </location>
</feature>
<dbReference type="Pfam" id="PF00990">
    <property type="entry name" value="GGDEF"/>
    <property type="match status" value="1"/>
</dbReference>
<dbReference type="EMBL" id="CP000301">
    <property type="protein sequence ID" value="ABD87304.1"/>
    <property type="molecule type" value="Genomic_DNA"/>
</dbReference>
<dbReference type="GO" id="GO:0043709">
    <property type="term" value="P:cell adhesion involved in single-species biofilm formation"/>
    <property type="evidence" value="ECO:0007669"/>
    <property type="project" value="TreeGrafter"/>
</dbReference>
<dbReference type="Gene3D" id="3.30.70.270">
    <property type="match status" value="1"/>
</dbReference>
<dbReference type="CDD" id="cd01949">
    <property type="entry name" value="GGDEF"/>
    <property type="match status" value="1"/>
</dbReference>
<dbReference type="InterPro" id="IPR029787">
    <property type="entry name" value="Nucleotide_cyclase"/>
</dbReference>
<feature type="domain" description="GGDEF" evidence="5">
    <location>
        <begin position="251"/>
        <end position="383"/>
    </location>
</feature>
<evidence type="ECO:0000313" key="6">
    <source>
        <dbReference type="EMBL" id="ABD87304.1"/>
    </source>
</evidence>
<gene>
    <name evidence="6" type="ordered locus">RPC_1745</name>
</gene>
<dbReference type="InterPro" id="IPR000160">
    <property type="entry name" value="GGDEF_dom"/>
</dbReference>
<organism evidence="6">
    <name type="scientific">Rhodopseudomonas palustris (strain BisB18)</name>
    <dbReference type="NCBI Taxonomy" id="316056"/>
    <lineage>
        <taxon>Bacteria</taxon>
        <taxon>Pseudomonadati</taxon>
        <taxon>Pseudomonadota</taxon>
        <taxon>Alphaproteobacteria</taxon>
        <taxon>Hyphomicrobiales</taxon>
        <taxon>Nitrobacteraceae</taxon>
        <taxon>Rhodopseudomonas</taxon>
    </lineage>
</organism>
<protein>
    <recommendedName>
        <fullName evidence="1">diguanylate cyclase</fullName>
        <ecNumber evidence="1">2.7.7.65</ecNumber>
    </recommendedName>
</protein>
<dbReference type="PROSITE" id="PS50887">
    <property type="entry name" value="GGDEF"/>
    <property type="match status" value="1"/>
</dbReference>
<dbReference type="PANTHER" id="PTHR45138">
    <property type="entry name" value="REGULATORY COMPONENTS OF SENSORY TRANSDUCTION SYSTEM"/>
    <property type="match status" value="1"/>
</dbReference>
<dbReference type="STRING" id="316056.RPC_1745"/>
<dbReference type="KEGG" id="rpc:RPC_1745"/>
<dbReference type="GO" id="GO:0052621">
    <property type="term" value="F:diguanylate cyclase activity"/>
    <property type="evidence" value="ECO:0007669"/>
    <property type="project" value="UniProtKB-EC"/>
</dbReference>
<dbReference type="HOGENOM" id="CLU_000445_11_1_5"/>
<keyword evidence="4" id="KW-0812">Transmembrane</keyword>
<feature type="compositionally biased region" description="Basic and acidic residues" evidence="3">
    <location>
        <begin position="392"/>
        <end position="401"/>
    </location>
</feature>
<keyword evidence="4" id="KW-1133">Transmembrane helix</keyword>
<dbReference type="SMART" id="SM00267">
    <property type="entry name" value="GGDEF"/>
    <property type="match status" value="1"/>
</dbReference>
<comment type="catalytic activity">
    <reaction evidence="2">
        <text>2 GTP = 3',3'-c-di-GMP + 2 diphosphate</text>
        <dbReference type="Rhea" id="RHEA:24898"/>
        <dbReference type="ChEBI" id="CHEBI:33019"/>
        <dbReference type="ChEBI" id="CHEBI:37565"/>
        <dbReference type="ChEBI" id="CHEBI:58805"/>
        <dbReference type="EC" id="2.7.7.65"/>
    </reaction>
</comment>
<evidence type="ECO:0000259" key="5">
    <source>
        <dbReference type="PROSITE" id="PS50887"/>
    </source>
</evidence>
<dbReference type="EC" id="2.7.7.65" evidence="1"/>
<feature type="transmembrane region" description="Helical" evidence="4">
    <location>
        <begin position="176"/>
        <end position="199"/>
    </location>
</feature>
<evidence type="ECO:0000256" key="1">
    <source>
        <dbReference type="ARBA" id="ARBA00012528"/>
    </source>
</evidence>
<reference evidence="6" key="1">
    <citation type="submission" date="2006-03" db="EMBL/GenBank/DDBJ databases">
        <title>Complete sequence of Rhodopseudomonas palustris BisB18.</title>
        <authorList>
            <consortium name="US DOE Joint Genome Institute"/>
            <person name="Copeland A."/>
            <person name="Lucas S."/>
            <person name="Lapidus A."/>
            <person name="Barry K."/>
            <person name="Detter J.C."/>
            <person name="Glavina del Rio T."/>
            <person name="Hammon N."/>
            <person name="Israni S."/>
            <person name="Dalin E."/>
            <person name="Tice H."/>
            <person name="Pitluck S."/>
            <person name="Chain P."/>
            <person name="Malfatti S."/>
            <person name="Shin M."/>
            <person name="Vergez L."/>
            <person name="Schmutz J."/>
            <person name="Larimer F."/>
            <person name="Land M."/>
            <person name="Hauser L."/>
            <person name="Pelletier D.A."/>
            <person name="Kyrpides N."/>
            <person name="Anderson I."/>
            <person name="Oda Y."/>
            <person name="Harwood C.S."/>
            <person name="Richardson P."/>
        </authorList>
    </citation>
    <scope>NUCLEOTIDE SEQUENCE [LARGE SCALE GENOMIC DNA]</scope>
    <source>
        <strain evidence="6">BisB18</strain>
    </source>
</reference>
<accession>Q217Y2</accession>
<dbReference type="GO" id="GO:1902201">
    <property type="term" value="P:negative regulation of bacterial-type flagellum-dependent cell motility"/>
    <property type="evidence" value="ECO:0007669"/>
    <property type="project" value="TreeGrafter"/>
</dbReference>
<dbReference type="OrthoDB" id="9812260at2"/>
<dbReference type="InterPro" id="IPR050469">
    <property type="entry name" value="Diguanylate_Cyclase"/>
</dbReference>
<feature type="region of interest" description="Disordered" evidence="3">
    <location>
        <begin position="380"/>
        <end position="401"/>
    </location>
</feature>
<dbReference type="PANTHER" id="PTHR45138:SF9">
    <property type="entry name" value="DIGUANYLATE CYCLASE DGCM-RELATED"/>
    <property type="match status" value="1"/>
</dbReference>
<feature type="transmembrane region" description="Helical" evidence="4">
    <location>
        <begin position="64"/>
        <end position="84"/>
    </location>
</feature>
<sequence>MDATATSPFSDPLGAHSEGDLRPAAVLAQRAKQRRQMLDLAGLSYVIDAGVLLIYAAAGTVPAIVGAALAGCGLATVTLFLVLSEFGFADRFRDHYCVLPQSTINLVILLGFAYFVPQVGVLFLCSLFIVYGFSALRSTPRQTVIAWSLMAVGVGALLLLSERPISLPMATPLERFATMLVFVLALGRCMFIGVVSSALRERLYRRGVELKATYKRIEELAELDELTGASNRRCIMRMLDDEILRARRTAMPLTIALIDLDWFKRINDLYGHPTGDEVLRTFAITIFANIRNVDRFGRYGGEEFLLVLPETTQDSAQPTLDRLRRIVADLDWSAFSQGMTVTMSVGIASWCNNETPEALLARADDALYEAKADGRNRVALSRPAPGAAPDRAAARAHELRV</sequence>
<proteinExistence type="predicted"/>
<evidence type="ECO:0000256" key="2">
    <source>
        <dbReference type="ARBA" id="ARBA00034247"/>
    </source>
</evidence>
<feature type="transmembrane region" description="Helical" evidence="4">
    <location>
        <begin position="121"/>
        <end position="137"/>
    </location>
</feature>
<dbReference type="NCBIfam" id="TIGR00254">
    <property type="entry name" value="GGDEF"/>
    <property type="match status" value="1"/>
</dbReference>